<dbReference type="InterPro" id="IPR036388">
    <property type="entry name" value="WH-like_DNA-bd_sf"/>
</dbReference>
<dbReference type="Proteomes" id="UP000318138">
    <property type="component" value="Chromosome"/>
</dbReference>
<dbReference type="GO" id="GO:0003677">
    <property type="term" value="F:DNA binding"/>
    <property type="evidence" value="ECO:0007669"/>
    <property type="project" value="UniProtKB-KW"/>
</dbReference>
<dbReference type="CDD" id="cd00090">
    <property type="entry name" value="HTH_ARSR"/>
    <property type="match status" value="1"/>
</dbReference>
<keyword evidence="1" id="KW-0238">DNA-binding</keyword>
<dbReference type="KEGG" id="psua:FLK61_41290"/>
<dbReference type="Gene3D" id="1.10.10.10">
    <property type="entry name" value="Winged helix-like DNA-binding domain superfamily/Winged helix DNA-binding domain"/>
    <property type="match status" value="1"/>
</dbReference>
<sequence>MTSPSNFSLKQAKLLSSALRMKIVSVLVDEPKTSRQVATELNQSPGNVHYHIKRLHEGGLLELVEEKKVRGLTEKYYKSTSKWFNTDHDGTIDHVLSDSFEAKQSTALSIRLHLSPEQRTELEEGFRDFLEGWVKKADIDEANQEFSIGVKVVSTEPKEKP</sequence>
<accession>A0A859FJQ4</accession>
<organism evidence="2 3">
    <name type="scientific">Paenalkalicoccus suaedae</name>
    <dbReference type="NCBI Taxonomy" id="2592382"/>
    <lineage>
        <taxon>Bacteria</taxon>
        <taxon>Bacillati</taxon>
        <taxon>Bacillota</taxon>
        <taxon>Bacilli</taxon>
        <taxon>Bacillales</taxon>
        <taxon>Bacillaceae</taxon>
        <taxon>Paenalkalicoccus</taxon>
    </lineage>
</organism>
<evidence type="ECO:0000256" key="1">
    <source>
        <dbReference type="ARBA" id="ARBA00023125"/>
    </source>
</evidence>
<protein>
    <submittedName>
        <fullName evidence="2">Helix-turn-helix transcriptional regulator</fullName>
    </submittedName>
</protein>
<gene>
    <name evidence="2" type="ORF">FLK61_41290</name>
</gene>
<keyword evidence="3" id="KW-1185">Reference proteome</keyword>
<evidence type="ECO:0000313" key="2">
    <source>
        <dbReference type="EMBL" id="QKS73028.1"/>
    </source>
</evidence>
<dbReference type="RefSeq" id="WP_176010994.1">
    <property type="nucleotide sequence ID" value="NZ_CP041372.2"/>
</dbReference>
<dbReference type="EMBL" id="CP041372">
    <property type="protein sequence ID" value="QKS73028.1"/>
    <property type="molecule type" value="Genomic_DNA"/>
</dbReference>
<reference evidence="3" key="1">
    <citation type="submission" date="2019-07" db="EMBL/GenBank/DDBJ databases">
        <title>Bacillus alkalisoli sp. nov. isolated from saline soil.</title>
        <authorList>
            <person name="Sun J.-Q."/>
            <person name="Xu L."/>
        </authorList>
    </citation>
    <scope>NUCLEOTIDE SEQUENCE [LARGE SCALE GENOMIC DNA]</scope>
    <source>
        <strain evidence="3">M4U3P1</strain>
    </source>
</reference>
<dbReference type="InterPro" id="IPR036390">
    <property type="entry name" value="WH_DNA-bd_sf"/>
</dbReference>
<evidence type="ECO:0000313" key="3">
    <source>
        <dbReference type="Proteomes" id="UP000318138"/>
    </source>
</evidence>
<name>A0A859FJQ4_9BACI</name>
<dbReference type="InterPro" id="IPR011991">
    <property type="entry name" value="ArsR-like_HTH"/>
</dbReference>
<dbReference type="AlphaFoldDB" id="A0A859FJQ4"/>
<dbReference type="SUPFAM" id="SSF46785">
    <property type="entry name" value="Winged helix' DNA-binding domain"/>
    <property type="match status" value="1"/>
</dbReference>
<proteinExistence type="predicted"/>
<dbReference type="Pfam" id="PF12840">
    <property type="entry name" value="HTH_20"/>
    <property type="match status" value="1"/>
</dbReference>